<gene>
    <name evidence="1" type="ORF">NEF87_003690</name>
</gene>
<name>A0ABY6HVG7_9ARCH</name>
<sequence length="111" mass="13000">MQLVCDSMTSSKRISITVSEKELTLWNEVNPRESLSAFIREAVNEYVKIQTPEQKMSLFDFFLKQNDEFSQIKKKLIHLERIEGELIDLTAAMAKFDMIDIVGDQWEIKKK</sequence>
<accession>A0ABY6HVG7</accession>
<organism evidence="1 2">
    <name type="scientific">Candidatus Lokiarchaeum ossiferum</name>
    <dbReference type="NCBI Taxonomy" id="2951803"/>
    <lineage>
        <taxon>Archaea</taxon>
        <taxon>Promethearchaeati</taxon>
        <taxon>Promethearchaeota</taxon>
        <taxon>Promethearchaeia</taxon>
        <taxon>Promethearchaeales</taxon>
        <taxon>Promethearchaeaceae</taxon>
        <taxon>Candidatus Lokiarchaeum</taxon>
    </lineage>
</organism>
<dbReference type="EMBL" id="CP104013">
    <property type="protein sequence ID" value="UYP47405.1"/>
    <property type="molecule type" value="Genomic_DNA"/>
</dbReference>
<evidence type="ECO:0000313" key="1">
    <source>
        <dbReference type="EMBL" id="UYP47405.1"/>
    </source>
</evidence>
<dbReference type="Proteomes" id="UP001208689">
    <property type="component" value="Chromosome"/>
</dbReference>
<reference evidence="1" key="1">
    <citation type="submission" date="2022-09" db="EMBL/GenBank/DDBJ databases">
        <title>Actin cytoskeleton and complex cell architecture in an #Asgard archaeon.</title>
        <authorList>
            <person name="Ponce Toledo R.I."/>
            <person name="Schleper C."/>
            <person name="Rodrigues Oliveira T."/>
            <person name="Wollweber F."/>
            <person name="Xu J."/>
            <person name="Rittmann S."/>
            <person name="Klingl A."/>
            <person name="Pilhofer M."/>
        </authorList>
    </citation>
    <scope>NUCLEOTIDE SEQUENCE</scope>
    <source>
        <strain evidence="1">B-35</strain>
    </source>
</reference>
<keyword evidence="2" id="KW-1185">Reference proteome</keyword>
<proteinExistence type="predicted"/>
<evidence type="ECO:0000313" key="2">
    <source>
        <dbReference type="Proteomes" id="UP001208689"/>
    </source>
</evidence>
<protein>
    <recommendedName>
        <fullName evidence="3">CopG family transcriptional regulator</fullName>
    </recommendedName>
</protein>
<evidence type="ECO:0008006" key="3">
    <source>
        <dbReference type="Google" id="ProtNLM"/>
    </source>
</evidence>